<dbReference type="GeneID" id="64632981"/>
<protein>
    <recommendedName>
        <fullName evidence="3">DNA helicase</fullName>
    </recommendedName>
</protein>
<sequence>MVALRSTRSLPGCLPLYVGMPVILRLRNLSTDLGVTNGAQGFVRKILTEECPNGLPYAICETFLSRQLVGHSRLSSNVQMGPQKGCE</sequence>
<evidence type="ECO:0000313" key="2">
    <source>
        <dbReference type="Proteomes" id="UP000807769"/>
    </source>
</evidence>
<comment type="caution">
    <text evidence="1">The sequence shown here is derived from an EMBL/GenBank/DDBJ whole genome shotgun (WGS) entry which is preliminary data.</text>
</comment>
<accession>A0A9P7E5E3</accession>
<evidence type="ECO:0008006" key="3">
    <source>
        <dbReference type="Google" id="ProtNLM"/>
    </source>
</evidence>
<reference evidence="1" key="1">
    <citation type="journal article" date="2020" name="New Phytol.">
        <title>Comparative genomics reveals dynamic genome evolution in host specialist ectomycorrhizal fungi.</title>
        <authorList>
            <person name="Lofgren L.A."/>
            <person name="Nguyen N.H."/>
            <person name="Vilgalys R."/>
            <person name="Ruytinx J."/>
            <person name="Liao H.L."/>
            <person name="Branco S."/>
            <person name="Kuo A."/>
            <person name="LaButti K."/>
            <person name="Lipzen A."/>
            <person name="Andreopoulos W."/>
            <person name="Pangilinan J."/>
            <person name="Riley R."/>
            <person name="Hundley H."/>
            <person name="Na H."/>
            <person name="Barry K."/>
            <person name="Grigoriev I.V."/>
            <person name="Stajich J.E."/>
            <person name="Kennedy P.G."/>
        </authorList>
    </citation>
    <scope>NUCLEOTIDE SEQUENCE</scope>
    <source>
        <strain evidence="1">MN1</strain>
    </source>
</reference>
<evidence type="ECO:0000313" key="1">
    <source>
        <dbReference type="EMBL" id="KAG1811783.1"/>
    </source>
</evidence>
<dbReference type="EMBL" id="JABBWG010000028">
    <property type="protein sequence ID" value="KAG1811783.1"/>
    <property type="molecule type" value="Genomic_DNA"/>
</dbReference>
<dbReference type="AlphaFoldDB" id="A0A9P7E5E3"/>
<dbReference type="OrthoDB" id="432234at2759"/>
<keyword evidence="2" id="KW-1185">Reference proteome</keyword>
<dbReference type="Proteomes" id="UP000807769">
    <property type="component" value="Unassembled WGS sequence"/>
</dbReference>
<organism evidence="1 2">
    <name type="scientific">Suillus subaureus</name>
    <dbReference type="NCBI Taxonomy" id="48587"/>
    <lineage>
        <taxon>Eukaryota</taxon>
        <taxon>Fungi</taxon>
        <taxon>Dikarya</taxon>
        <taxon>Basidiomycota</taxon>
        <taxon>Agaricomycotina</taxon>
        <taxon>Agaricomycetes</taxon>
        <taxon>Agaricomycetidae</taxon>
        <taxon>Boletales</taxon>
        <taxon>Suillineae</taxon>
        <taxon>Suillaceae</taxon>
        <taxon>Suillus</taxon>
    </lineage>
</organism>
<name>A0A9P7E5E3_9AGAM</name>
<dbReference type="RefSeq" id="XP_041190204.1">
    <property type="nucleotide sequence ID" value="XM_041338965.1"/>
</dbReference>
<gene>
    <name evidence="1" type="ORF">BJ212DRAFT_1465471</name>
</gene>
<proteinExistence type="predicted"/>